<accession>A0A915CWA8</accession>
<evidence type="ECO:0000256" key="1">
    <source>
        <dbReference type="SAM" id="MobiDB-lite"/>
    </source>
</evidence>
<proteinExistence type="predicted"/>
<reference evidence="3" key="1">
    <citation type="submission" date="2022-11" db="UniProtKB">
        <authorList>
            <consortium name="WormBaseParasite"/>
        </authorList>
    </citation>
    <scope>IDENTIFICATION</scope>
</reference>
<name>A0A915CWA8_9BILA</name>
<dbReference type="WBParaSite" id="jg13287">
    <property type="protein sequence ID" value="jg13287"/>
    <property type="gene ID" value="jg13287"/>
</dbReference>
<feature type="compositionally biased region" description="Pro residues" evidence="1">
    <location>
        <begin position="17"/>
        <end position="31"/>
    </location>
</feature>
<evidence type="ECO:0000313" key="3">
    <source>
        <dbReference type="WBParaSite" id="jg13287"/>
    </source>
</evidence>
<feature type="compositionally biased region" description="Polar residues" evidence="1">
    <location>
        <begin position="77"/>
        <end position="90"/>
    </location>
</feature>
<protein>
    <submittedName>
        <fullName evidence="3">Uncharacterized protein</fullName>
    </submittedName>
</protein>
<organism evidence="2 3">
    <name type="scientific">Ditylenchus dipsaci</name>
    <dbReference type="NCBI Taxonomy" id="166011"/>
    <lineage>
        <taxon>Eukaryota</taxon>
        <taxon>Metazoa</taxon>
        <taxon>Ecdysozoa</taxon>
        <taxon>Nematoda</taxon>
        <taxon>Chromadorea</taxon>
        <taxon>Rhabditida</taxon>
        <taxon>Tylenchina</taxon>
        <taxon>Tylenchomorpha</taxon>
        <taxon>Sphaerularioidea</taxon>
        <taxon>Anguinidae</taxon>
        <taxon>Anguininae</taxon>
        <taxon>Ditylenchus</taxon>
    </lineage>
</organism>
<feature type="compositionally biased region" description="Acidic residues" evidence="1">
    <location>
        <begin position="59"/>
        <end position="72"/>
    </location>
</feature>
<dbReference type="AlphaFoldDB" id="A0A915CWA8"/>
<dbReference type="Proteomes" id="UP000887574">
    <property type="component" value="Unplaced"/>
</dbReference>
<evidence type="ECO:0000313" key="2">
    <source>
        <dbReference type="Proteomes" id="UP000887574"/>
    </source>
</evidence>
<feature type="region of interest" description="Disordered" evidence="1">
    <location>
        <begin position="1"/>
        <end position="38"/>
    </location>
</feature>
<feature type="region of interest" description="Disordered" evidence="1">
    <location>
        <begin position="59"/>
        <end position="122"/>
    </location>
</feature>
<keyword evidence="2" id="KW-1185">Reference proteome</keyword>
<sequence length="122" mass="13497">MMIINSAGHNRTFPCHSPEPCPPTRQNPAPPTRQNLPLPLARTLALHSPVLDRVLDSFDSEFDESNSDEEETVAIGEQSTGEEPNQNSPNRESEESNLNDEEPVAIGEQSTGVEKIEDFQKD</sequence>